<evidence type="ECO:0000256" key="3">
    <source>
        <dbReference type="ARBA" id="ARBA00012438"/>
    </source>
</evidence>
<keyword evidence="7" id="KW-0902">Two-component regulatory system</keyword>
<evidence type="ECO:0000256" key="1">
    <source>
        <dbReference type="ARBA" id="ARBA00000085"/>
    </source>
</evidence>
<protein>
    <recommendedName>
        <fullName evidence="8">Sensor-like histidine kinase SenX3</fullName>
        <ecNumber evidence="3">2.7.13.3</ecNumber>
    </recommendedName>
</protein>
<dbReference type="SMART" id="SM00387">
    <property type="entry name" value="HATPase_c"/>
    <property type="match status" value="1"/>
</dbReference>
<evidence type="ECO:0000313" key="10">
    <source>
        <dbReference type="EMBL" id="UUP14157.1"/>
    </source>
</evidence>
<evidence type="ECO:0000256" key="7">
    <source>
        <dbReference type="ARBA" id="ARBA00023012"/>
    </source>
</evidence>
<gene>
    <name evidence="10" type="ORF">NQV15_02260</name>
</gene>
<dbReference type="PROSITE" id="PS50109">
    <property type="entry name" value="HIS_KIN"/>
    <property type="match status" value="1"/>
</dbReference>
<dbReference type="Pfam" id="PF02518">
    <property type="entry name" value="HATPase_c"/>
    <property type="match status" value="1"/>
</dbReference>
<dbReference type="EMBL" id="CP102173">
    <property type="protein sequence ID" value="UUP14157.1"/>
    <property type="molecule type" value="Genomic_DNA"/>
</dbReference>
<dbReference type="Gene3D" id="3.30.450.40">
    <property type="match status" value="1"/>
</dbReference>
<dbReference type="PRINTS" id="PR00344">
    <property type="entry name" value="BCTRLSENSOR"/>
</dbReference>
<sequence>MESSVRDAAVVDREIERYGRLDPDDPGRDLQSLVDLVAAICEAPYAAIAMVGSERHHQIASFGFDISSCSCDQSMCGAILDDPGTVVVPDTALDPRFSGNPHMTGADGSVRFHASAPVLSPGGVPLGRLAVLDTVPRELTDVQTKALSIMAGQVTVLLDLRYRGRALEDSLQELMDVRDELKRSNSHLSQFAGQVSHDLRAPLTAILLNAELLAMEPVVEENTEVAQMVDALSAAGHRMDSMIEEMLAFAQEDGRLRLVETDLTKIVELVLTDVDPMIRREDADIRVGPLPHVTADPALLYPVVLNLVTNAIKFARPGTRPIVSITSERLTEHWRIRVTDNGIGVPADRHEAVFELFTRVPSATAGHGIGLATARRIISAHGGASGMENAPGGGTSVWFDLPV</sequence>
<dbReference type="InterPro" id="IPR003661">
    <property type="entry name" value="HisK_dim/P_dom"/>
</dbReference>
<evidence type="ECO:0000256" key="5">
    <source>
        <dbReference type="ARBA" id="ARBA00022679"/>
    </source>
</evidence>
<dbReference type="SUPFAM" id="SSF55781">
    <property type="entry name" value="GAF domain-like"/>
    <property type="match status" value="1"/>
</dbReference>
<keyword evidence="6 10" id="KW-0418">Kinase</keyword>
<keyword evidence="4" id="KW-0597">Phosphoprotein</keyword>
<evidence type="ECO:0000256" key="6">
    <source>
        <dbReference type="ARBA" id="ARBA00022777"/>
    </source>
</evidence>
<dbReference type="InterPro" id="IPR003594">
    <property type="entry name" value="HATPase_dom"/>
</dbReference>
<keyword evidence="5" id="KW-0808">Transferase</keyword>
<evidence type="ECO:0000256" key="4">
    <source>
        <dbReference type="ARBA" id="ARBA00022553"/>
    </source>
</evidence>
<dbReference type="SMART" id="SM00388">
    <property type="entry name" value="HisKA"/>
    <property type="match status" value="1"/>
</dbReference>
<dbReference type="InterPro" id="IPR005467">
    <property type="entry name" value="His_kinase_dom"/>
</dbReference>
<dbReference type="EC" id="2.7.13.3" evidence="3"/>
<dbReference type="SMART" id="SM00065">
    <property type="entry name" value="GAF"/>
    <property type="match status" value="1"/>
</dbReference>
<organism evidence="10 11">
    <name type="scientific">Aeromicrobium wangtongii</name>
    <dbReference type="NCBI Taxonomy" id="2969247"/>
    <lineage>
        <taxon>Bacteria</taxon>
        <taxon>Bacillati</taxon>
        <taxon>Actinomycetota</taxon>
        <taxon>Actinomycetes</taxon>
        <taxon>Propionibacteriales</taxon>
        <taxon>Nocardioidaceae</taxon>
        <taxon>Aeromicrobium</taxon>
    </lineage>
</organism>
<evidence type="ECO:0000256" key="2">
    <source>
        <dbReference type="ARBA" id="ARBA00004236"/>
    </source>
</evidence>
<evidence type="ECO:0000259" key="9">
    <source>
        <dbReference type="PROSITE" id="PS50109"/>
    </source>
</evidence>
<comment type="catalytic activity">
    <reaction evidence="1">
        <text>ATP + protein L-histidine = ADP + protein N-phospho-L-histidine.</text>
        <dbReference type="EC" id="2.7.13.3"/>
    </reaction>
</comment>
<dbReference type="InterPro" id="IPR050351">
    <property type="entry name" value="BphY/WalK/GraS-like"/>
</dbReference>
<accession>A0ABY5MBP7</accession>
<dbReference type="InterPro" id="IPR036097">
    <property type="entry name" value="HisK_dim/P_sf"/>
</dbReference>
<dbReference type="InterPro" id="IPR003018">
    <property type="entry name" value="GAF"/>
</dbReference>
<dbReference type="GO" id="GO:0016301">
    <property type="term" value="F:kinase activity"/>
    <property type="evidence" value="ECO:0007669"/>
    <property type="project" value="UniProtKB-KW"/>
</dbReference>
<dbReference type="CDD" id="cd00082">
    <property type="entry name" value="HisKA"/>
    <property type="match status" value="1"/>
</dbReference>
<dbReference type="Gene3D" id="1.10.287.130">
    <property type="match status" value="1"/>
</dbReference>
<dbReference type="Pfam" id="PF01590">
    <property type="entry name" value="GAF"/>
    <property type="match status" value="1"/>
</dbReference>
<dbReference type="PANTHER" id="PTHR42878">
    <property type="entry name" value="TWO-COMPONENT HISTIDINE KINASE"/>
    <property type="match status" value="1"/>
</dbReference>
<dbReference type="SUPFAM" id="SSF55874">
    <property type="entry name" value="ATPase domain of HSP90 chaperone/DNA topoisomerase II/histidine kinase"/>
    <property type="match status" value="1"/>
</dbReference>
<dbReference type="RefSeq" id="WP_232397982.1">
    <property type="nucleotide sequence ID" value="NZ_CP102173.1"/>
</dbReference>
<evidence type="ECO:0000256" key="8">
    <source>
        <dbReference type="ARBA" id="ARBA00039401"/>
    </source>
</evidence>
<dbReference type="PANTHER" id="PTHR42878:SF15">
    <property type="entry name" value="BACTERIOPHYTOCHROME"/>
    <property type="match status" value="1"/>
</dbReference>
<dbReference type="InterPro" id="IPR029016">
    <property type="entry name" value="GAF-like_dom_sf"/>
</dbReference>
<dbReference type="InterPro" id="IPR004358">
    <property type="entry name" value="Sig_transdc_His_kin-like_C"/>
</dbReference>
<comment type="subcellular location">
    <subcellularLocation>
        <location evidence="2">Cell membrane</location>
    </subcellularLocation>
</comment>
<reference evidence="10 11" key="1">
    <citation type="submission" date="2022-08" db="EMBL/GenBank/DDBJ databases">
        <title>novel species in genus Aeromicrobium.</title>
        <authorList>
            <person name="Ye L."/>
        </authorList>
    </citation>
    <scope>NUCLEOTIDE SEQUENCE [LARGE SCALE GENOMIC DNA]</scope>
    <source>
        <strain evidence="11">zg-Y1379</strain>
    </source>
</reference>
<keyword evidence="11" id="KW-1185">Reference proteome</keyword>
<dbReference type="SUPFAM" id="SSF47384">
    <property type="entry name" value="Homodimeric domain of signal transducing histidine kinase"/>
    <property type="match status" value="1"/>
</dbReference>
<proteinExistence type="predicted"/>
<evidence type="ECO:0000313" key="11">
    <source>
        <dbReference type="Proteomes" id="UP001316184"/>
    </source>
</evidence>
<dbReference type="Proteomes" id="UP001316184">
    <property type="component" value="Chromosome"/>
</dbReference>
<dbReference type="InterPro" id="IPR036890">
    <property type="entry name" value="HATPase_C_sf"/>
</dbReference>
<dbReference type="Pfam" id="PF00512">
    <property type="entry name" value="HisKA"/>
    <property type="match status" value="1"/>
</dbReference>
<feature type="domain" description="Histidine kinase" evidence="9">
    <location>
        <begin position="194"/>
        <end position="403"/>
    </location>
</feature>
<name>A0ABY5MBP7_9ACTN</name>
<dbReference type="Gene3D" id="3.30.565.10">
    <property type="entry name" value="Histidine kinase-like ATPase, C-terminal domain"/>
    <property type="match status" value="1"/>
</dbReference>